<accession>A0A5N6WB18</accession>
<protein>
    <submittedName>
        <fullName evidence="2">Uncharacterized protein</fullName>
    </submittedName>
</protein>
<evidence type="ECO:0000313" key="2">
    <source>
        <dbReference type="EMBL" id="KAE8317019.1"/>
    </source>
</evidence>
<sequence length="102" mass="11871">MHRGIWEGFRRLEKERRTKVKNNSIFRKGEKRQVNLSVICNIVTNISSVTAPHLMIGTEPSAGMLWLLVITVVSRVEFGREGQKEEVEEEEEEEDLWTLDTE</sequence>
<feature type="compositionally biased region" description="Acidic residues" evidence="1">
    <location>
        <begin position="86"/>
        <end position="102"/>
    </location>
</feature>
<name>A0A5N6WB18_9EURO</name>
<organism evidence="2 3">
    <name type="scientific">Aspergillus transmontanensis</name>
    <dbReference type="NCBI Taxonomy" id="1034304"/>
    <lineage>
        <taxon>Eukaryota</taxon>
        <taxon>Fungi</taxon>
        <taxon>Dikarya</taxon>
        <taxon>Ascomycota</taxon>
        <taxon>Pezizomycotina</taxon>
        <taxon>Eurotiomycetes</taxon>
        <taxon>Eurotiomycetidae</taxon>
        <taxon>Eurotiales</taxon>
        <taxon>Aspergillaceae</taxon>
        <taxon>Aspergillus</taxon>
        <taxon>Aspergillus subgen. Circumdati</taxon>
    </lineage>
</organism>
<dbReference type="Proteomes" id="UP000325433">
    <property type="component" value="Unassembled WGS sequence"/>
</dbReference>
<dbReference type="AlphaFoldDB" id="A0A5N6WB18"/>
<evidence type="ECO:0000313" key="3">
    <source>
        <dbReference type="Proteomes" id="UP000325433"/>
    </source>
</evidence>
<gene>
    <name evidence="2" type="ORF">BDV41DRAFT_561928</name>
</gene>
<evidence type="ECO:0000256" key="1">
    <source>
        <dbReference type="SAM" id="MobiDB-lite"/>
    </source>
</evidence>
<feature type="region of interest" description="Disordered" evidence="1">
    <location>
        <begin position="79"/>
        <end position="102"/>
    </location>
</feature>
<proteinExistence type="predicted"/>
<reference evidence="3" key="1">
    <citation type="submission" date="2019-04" db="EMBL/GenBank/DDBJ databases">
        <title>Friends and foes A comparative genomics studyof 23 Aspergillus species from section Flavi.</title>
        <authorList>
            <consortium name="DOE Joint Genome Institute"/>
            <person name="Kjaerbolling I."/>
            <person name="Vesth T."/>
            <person name="Frisvad J.C."/>
            <person name="Nybo J.L."/>
            <person name="Theobald S."/>
            <person name="Kildgaard S."/>
            <person name="Isbrandt T."/>
            <person name="Kuo A."/>
            <person name="Sato A."/>
            <person name="Lyhne E.K."/>
            <person name="Kogle M.E."/>
            <person name="Wiebenga A."/>
            <person name="Kun R.S."/>
            <person name="Lubbers R.J."/>
            <person name="Makela M.R."/>
            <person name="Barry K."/>
            <person name="Chovatia M."/>
            <person name="Clum A."/>
            <person name="Daum C."/>
            <person name="Haridas S."/>
            <person name="He G."/>
            <person name="LaButti K."/>
            <person name="Lipzen A."/>
            <person name="Mondo S."/>
            <person name="Riley R."/>
            <person name="Salamov A."/>
            <person name="Simmons B.A."/>
            <person name="Magnuson J.K."/>
            <person name="Henrissat B."/>
            <person name="Mortensen U.H."/>
            <person name="Larsen T.O."/>
            <person name="Devries R.P."/>
            <person name="Grigoriev I.V."/>
            <person name="Machida M."/>
            <person name="Baker S.E."/>
            <person name="Andersen M.R."/>
        </authorList>
    </citation>
    <scope>NUCLEOTIDE SEQUENCE [LARGE SCALE GENOMIC DNA]</scope>
    <source>
        <strain evidence="3">CBS 130015</strain>
    </source>
</reference>
<keyword evidence="3" id="KW-1185">Reference proteome</keyword>
<dbReference type="EMBL" id="ML738304">
    <property type="protein sequence ID" value="KAE8317019.1"/>
    <property type="molecule type" value="Genomic_DNA"/>
</dbReference>